<accession>A0A2I0B2N8</accession>
<evidence type="ECO:0000256" key="2">
    <source>
        <dbReference type="PROSITE-ProRule" id="PRU00708"/>
    </source>
</evidence>
<evidence type="ECO:0000259" key="3">
    <source>
        <dbReference type="Pfam" id="PF14432"/>
    </source>
</evidence>
<dbReference type="InterPro" id="IPR032867">
    <property type="entry name" value="DYW_dom"/>
</dbReference>
<dbReference type="NCBIfam" id="TIGR00756">
    <property type="entry name" value="PPR"/>
    <property type="match status" value="2"/>
</dbReference>
<keyword evidence="4" id="KW-0378">Hydrolase</keyword>
<organism evidence="4 5">
    <name type="scientific">Apostasia shenzhenica</name>
    <dbReference type="NCBI Taxonomy" id="1088818"/>
    <lineage>
        <taxon>Eukaryota</taxon>
        <taxon>Viridiplantae</taxon>
        <taxon>Streptophyta</taxon>
        <taxon>Embryophyta</taxon>
        <taxon>Tracheophyta</taxon>
        <taxon>Spermatophyta</taxon>
        <taxon>Magnoliopsida</taxon>
        <taxon>Liliopsida</taxon>
        <taxon>Asparagales</taxon>
        <taxon>Orchidaceae</taxon>
        <taxon>Apostasioideae</taxon>
        <taxon>Apostasia</taxon>
    </lineage>
</organism>
<dbReference type="GO" id="GO:0009451">
    <property type="term" value="P:RNA modification"/>
    <property type="evidence" value="ECO:0007669"/>
    <property type="project" value="InterPro"/>
</dbReference>
<keyword evidence="1" id="KW-0677">Repeat</keyword>
<dbReference type="Pfam" id="PF13041">
    <property type="entry name" value="PPR_2"/>
    <property type="match status" value="1"/>
</dbReference>
<dbReference type="EC" id="3.6.1.-" evidence="4"/>
<dbReference type="GO" id="GO:0003723">
    <property type="term" value="F:RNA binding"/>
    <property type="evidence" value="ECO:0007669"/>
    <property type="project" value="InterPro"/>
</dbReference>
<protein>
    <submittedName>
        <fullName evidence="4">Pentatricopeptide repeat-containing protein</fullName>
        <ecNumber evidence="4">3.6.1.-</ecNumber>
    </submittedName>
</protein>
<keyword evidence="5" id="KW-1185">Reference proteome</keyword>
<dbReference type="PANTHER" id="PTHR47926:SF452">
    <property type="entry name" value="PENTATRICOPEPTIDE REPEAT-CONTAINING PROTEIN"/>
    <property type="match status" value="1"/>
</dbReference>
<feature type="repeat" description="PPR" evidence="2">
    <location>
        <begin position="334"/>
        <end position="368"/>
    </location>
</feature>
<dbReference type="AlphaFoldDB" id="A0A2I0B2N8"/>
<dbReference type="PROSITE" id="PS51375">
    <property type="entry name" value="PPR"/>
    <property type="match status" value="3"/>
</dbReference>
<dbReference type="Gene3D" id="1.25.40.10">
    <property type="entry name" value="Tetratricopeptide repeat domain"/>
    <property type="match status" value="4"/>
</dbReference>
<dbReference type="Pfam" id="PF20431">
    <property type="entry name" value="E_motif"/>
    <property type="match status" value="1"/>
</dbReference>
<dbReference type="InterPro" id="IPR046960">
    <property type="entry name" value="PPR_At4g14850-like_plant"/>
</dbReference>
<proteinExistence type="predicted"/>
<dbReference type="InterPro" id="IPR002885">
    <property type="entry name" value="PPR_rpt"/>
</dbReference>
<sequence>MLRRNPPFQPKFHFWINSLLPYTTQSLSSTIRRNLGLGQPDAALPHFAEWRKQAVAPDKFTIPSLLKLSSALGEPPLHQEHFHAFALKSGHLQDLFVSTGLLEIYFLNGHYDAPVQLFDEITERDLVFFTAMITGFAQNQHECQALEFFSKMLEQGQKPNGVTLSTVLSASSKLQKIELGKSLHCQCIRNGFMNQLDVVLESSLLDMYVKSGNVCYARKVFDEMRNRNVVSWNIIMAAYFSIGSFEIVLDLFKEMILGGWRHLRASILVLLLQVCGITTDLRKGKEIHGYILKSRNDIFELYSLVECNSIVDMYIKTGSLEYAVQLFVKMSDRNVVTWTTMISGYGIHGLSRKALEAFNEMKESGIRPDGTTFIAILSTCSHGGLVDEGREFFDLMKRDYNIIPEMKHYVCMVDLYGRAGFLDEALEFVRQMPIKPSKYIWGSLLSSCRKHKNQELGELVAERAMEIDQFDLGNYLLLCRIYADSGSWKDFARVRSIMKRLGLKSATACSWIEIKGKVYRFTVNDCSNPSSRGIYEFLKKLSREMKLSGFILDTSNAAHDVNEEDKVTDLCGHTEKLALAFSLMNSAEKKIIRIGKNLRVCSDCHEVFKFVSRAYDRDIILKDPNRYHRFSQGGCSCNDFW</sequence>
<evidence type="ECO:0000256" key="1">
    <source>
        <dbReference type="ARBA" id="ARBA00022737"/>
    </source>
</evidence>
<dbReference type="InterPro" id="IPR011990">
    <property type="entry name" value="TPR-like_helical_dom_sf"/>
</dbReference>
<name>A0A2I0B2N8_9ASPA</name>
<gene>
    <name evidence="4" type="primary">PCMP-H34</name>
    <name evidence="4" type="ORF">AXF42_Ash018271</name>
</gene>
<dbReference type="EMBL" id="KZ451921">
    <property type="protein sequence ID" value="PKA62046.1"/>
    <property type="molecule type" value="Genomic_DNA"/>
</dbReference>
<dbReference type="GO" id="GO:0016787">
    <property type="term" value="F:hydrolase activity"/>
    <property type="evidence" value="ECO:0007669"/>
    <property type="project" value="UniProtKB-KW"/>
</dbReference>
<dbReference type="OrthoDB" id="775425at2759"/>
<feature type="repeat" description="PPR" evidence="2">
    <location>
        <begin position="125"/>
        <end position="159"/>
    </location>
</feature>
<evidence type="ECO:0000313" key="5">
    <source>
        <dbReference type="Proteomes" id="UP000236161"/>
    </source>
</evidence>
<dbReference type="PANTHER" id="PTHR47926">
    <property type="entry name" value="PENTATRICOPEPTIDE REPEAT-CONTAINING PROTEIN"/>
    <property type="match status" value="1"/>
</dbReference>
<feature type="repeat" description="PPR" evidence="2">
    <location>
        <begin position="228"/>
        <end position="262"/>
    </location>
</feature>
<dbReference type="InterPro" id="IPR046848">
    <property type="entry name" value="E_motif"/>
</dbReference>
<dbReference type="Proteomes" id="UP000236161">
    <property type="component" value="Unassembled WGS sequence"/>
</dbReference>
<evidence type="ECO:0000313" key="4">
    <source>
        <dbReference type="EMBL" id="PKA62046.1"/>
    </source>
</evidence>
<dbReference type="Pfam" id="PF01535">
    <property type="entry name" value="PPR"/>
    <property type="match status" value="3"/>
</dbReference>
<feature type="domain" description="DYW" evidence="3">
    <location>
        <begin position="549"/>
        <end position="641"/>
    </location>
</feature>
<dbReference type="GO" id="GO:0008270">
    <property type="term" value="F:zinc ion binding"/>
    <property type="evidence" value="ECO:0007669"/>
    <property type="project" value="InterPro"/>
</dbReference>
<dbReference type="Pfam" id="PF13812">
    <property type="entry name" value="PPR_3"/>
    <property type="match status" value="1"/>
</dbReference>
<reference evidence="4 5" key="1">
    <citation type="journal article" date="2017" name="Nature">
        <title>The Apostasia genome and the evolution of orchids.</title>
        <authorList>
            <person name="Zhang G.Q."/>
            <person name="Liu K.W."/>
            <person name="Li Z."/>
            <person name="Lohaus R."/>
            <person name="Hsiao Y.Y."/>
            <person name="Niu S.C."/>
            <person name="Wang J.Y."/>
            <person name="Lin Y.C."/>
            <person name="Xu Q."/>
            <person name="Chen L.J."/>
            <person name="Yoshida K."/>
            <person name="Fujiwara S."/>
            <person name="Wang Z.W."/>
            <person name="Zhang Y.Q."/>
            <person name="Mitsuda N."/>
            <person name="Wang M."/>
            <person name="Liu G.H."/>
            <person name="Pecoraro L."/>
            <person name="Huang H.X."/>
            <person name="Xiao X.J."/>
            <person name="Lin M."/>
            <person name="Wu X.Y."/>
            <person name="Wu W.L."/>
            <person name="Chen Y.Y."/>
            <person name="Chang S.B."/>
            <person name="Sakamoto S."/>
            <person name="Ohme-Takagi M."/>
            <person name="Yagi M."/>
            <person name="Zeng S.J."/>
            <person name="Shen C.Y."/>
            <person name="Yeh C.M."/>
            <person name="Luo Y.B."/>
            <person name="Tsai W.C."/>
            <person name="Van de Peer Y."/>
            <person name="Liu Z.J."/>
        </authorList>
    </citation>
    <scope>NUCLEOTIDE SEQUENCE [LARGE SCALE GENOMIC DNA]</scope>
    <source>
        <strain evidence="5">cv. Shenzhen</strain>
        <tissue evidence="4">Stem</tissue>
    </source>
</reference>
<dbReference type="FunFam" id="1.25.40.10:FF:000184">
    <property type="entry name" value="Pentatricopeptide repeat-containing protein, chloroplastic"/>
    <property type="match status" value="1"/>
</dbReference>
<dbReference type="Pfam" id="PF14432">
    <property type="entry name" value="DYW_deaminase"/>
    <property type="match status" value="1"/>
</dbReference>